<dbReference type="EMBL" id="LN890280">
    <property type="protein sequence ID" value="CUR52011.1"/>
    <property type="molecule type" value="Genomic_DNA"/>
</dbReference>
<feature type="transmembrane region" description="Helical" evidence="1">
    <location>
        <begin position="201"/>
        <end position="226"/>
    </location>
</feature>
<accession>A0A128A3T8</accession>
<feature type="transmembrane region" description="Helical" evidence="1">
    <location>
        <begin position="101"/>
        <end position="122"/>
    </location>
</feature>
<evidence type="ECO:0000313" key="2">
    <source>
        <dbReference type="EMBL" id="CUR52011.1"/>
    </source>
</evidence>
<dbReference type="AlphaFoldDB" id="A0A128A3T8"/>
<evidence type="ECO:0000256" key="1">
    <source>
        <dbReference type="SAM" id="Phobius"/>
    </source>
</evidence>
<organism evidence="2 3">
    <name type="scientific">Nitrosotalea devaniterrae</name>
    <dbReference type="NCBI Taxonomy" id="1078905"/>
    <lineage>
        <taxon>Archaea</taxon>
        <taxon>Nitrososphaerota</taxon>
        <taxon>Nitrososphaeria</taxon>
        <taxon>Nitrosotaleales</taxon>
        <taxon>Nitrosotaleaceae</taxon>
        <taxon>Nitrosotalea</taxon>
    </lineage>
</organism>
<feature type="transmembrane region" description="Helical" evidence="1">
    <location>
        <begin position="171"/>
        <end position="194"/>
    </location>
</feature>
<keyword evidence="1" id="KW-0472">Membrane</keyword>
<keyword evidence="1" id="KW-1133">Transmembrane helix</keyword>
<proteinExistence type="predicted"/>
<feature type="transmembrane region" description="Helical" evidence="1">
    <location>
        <begin position="53"/>
        <end position="71"/>
    </location>
</feature>
<feature type="transmembrane region" description="Helical" evidence="1">
    <location>
        <begin position="15"/>
        <end position="33"/>
    </location>
</feature>
<evidence type="ECO:0000313" key="3">
    <source>
        <dbReference type="Proteomes" id="UP000196239"/>
    </source>
</evidence>
<gene>
    <name evidence="2" type="ORF">NDEV_1246</name>
</gene>
<reference evidence="3" key="1">
    <citation type="submission" date="2015-10" db="EMBL/GenBank/DDBJ databases">
        <authorList>
            <person name="Lehtovirta-Morley L.E."/>
            <person name="Vieille C."/>
        </authorList>
    </citation>
    <scope>NUCLEOTIDE SEQUENCE [LARGE SCALE GENOMIC DNA]</scope>
</reference>
<protein>
    <submittedName>
        <fullName evidence="2">Uncharacterized protein</fullName>
    </submittedName>
</protein>
<dbReference type="Proteomes" id="UP000196239">
    <property type="component" value="Chromosome 1"/>
</dbReference>
<dbReference type="KEGG" id="ndv:NDEV_1246"/>
<keyword evidence="1" id="KW-0812">Transmembrane</keyword>
<sequence length="282" mass="30173">MAQVEKQKTPGRSHIILILVGFLAIAVSFLAYAKNGNLIITPSAMPALQRLAVATYLVLLASFASIGWGLYKTYKIKIISADSTIVSIIANAIHNKRSKQIFIISAIGYGLFFAFTSGIIIYKPDINATDYGFPKPPHVELSPCCDLPGYMPMIFAFFTEHIGLQIIPLNLLLLVAVSFLVGLNFAMSSTVFSIAKSGGKLGAVGAVTGLFVGCPTCAGTIFTMLFGFGAGATTFTLFLTSFEAQIQTIFIAISIPVLLTTPIIMAKKIKSQNESCAVDPKQ</sequence>
<keyword evidence="3" id="KW-1185">Reference proteome</keyword>
<name>A0A128A3T8_9ARCH</name>
<feature type="transmembrane region" description="Helical" evidence="1">
    <location>
        <begin position="246"/>
        <end position="265"/>
    </location>
</feature>